<proteinExistence type="predicted"/>
<feature type="region of interest" description="Disordered" evidence="1">
    <location>
        <begin position="105"/>
        <end position="174"/>
    </location>
</feature>
<evidence type="ECO:0000256" key="1">
    <source>
        <dbReference type="SAM" id="MobiDB-lite"/>
    </source>
</evidence>
<name>A0AAD8J3M2_9APIA</name>
<accession>A0AAD8J3M2</accession>
<sequence>MVHSIGSGKMAAIARVLAQESVSQTNTEDVGSNKLAAQYTLRELWEADEANLLDEDDMNVFGLKPTTDPLNLVCCNACKKPVRDSQFAAHAALCRSLSSVEEIAPKLNHGTKRKKPPRKERKKSSKVPAVQPTLAQEMKPSKTVGSHGSAPSNSRLNKKMQLTSSSPNEPKGNAPIADGLLVMNSSGINSGFVDSAAGAEEPLLKHSKLLAADSQLILDHLGTAKGVNKNLFLNTQEAITCEYRNGSKTGSGKTSEHVVGYEMPRQVHNCYSPTRGVPAPLATKIYYCQRDQRIRSAISDLYKASTDECWSDFVWLIKSTKIFIPLQISAIWKKNKFYTSYLPPWLCADTMHVALSPQPRLLVNDINLQPMKSLILAMKVPDYEE</sequence>
<dbReference type="Proteomes" id="UP001237642">
    <property type="component" value="Unassembled WGS sequence"/>
</dbReference>
<feature type="compositionally biased region" description="Basic residues" evidence="1">
    <location>
        <begin position="109"/>
        <end position="125"/>
    </location>
</feature>
<protein>
    <submittedName>
        <fullName evidence="2">SCA7 domain-containing protein</fullName>
    </submittedName>
</protein>
<evidence type="ECO:0000313" key="3">
    <source>
        <dbReference type="Proteomes" id="UP001237642"/>
    </source>
</evidence>
<dbReference type="PANTHER" id="PTHR47805">
    <property type="entry name" value="SAGA-ASSOCIATED FACTOR 73"/>
    <property type="match status" value="1"/>
</dbReference>
<dbReference type="EMBL" id="JAUIZM010000003">
    <property type="protein sequence ID" value="KAK1395140.1"/>
    <property type="molecule type" value="Genomic_DNA"/>
</dbReference>
<feature type="compositionally biased region" description="Polar residues" evidence="1">
    <location>
        <begin position="143"/>
        <end position="168"/>
    </location>
</feature>
<gene>
    <name evidence="2" type="ORF">POM88_014196</name>
</gene>
<keyword evidence="3" id="KW-1185">Reference proteome</keyword>
<dbReference type="AlphaFoldDB" id="A0AAD8J3M2"/>
<reference evidence="2" key="2">
    <citation type="submission" date="2023-05" db="EMBL/GenBank/DDBJ databases">
        <authorList>
            <person name="Schelkunov M.I."/>
        </authorList>
    </citation>
    <scope>NUCLEOTIDE SEQUENCE</scope>
    <source>
        <strain evidence="2">Hsosn_3</strain>
        <tissue evidence="2">Leaf</tissue>
    </source>
</reference>
<dbReference type="PANTHER" id="PTHR47805:SF1">
    <property type="entry name" value="SAGA-ASSOCIATED FACTOR 73"/>
    <property type="match status" value="1"/>
</dbReference>
<dbReference type="GO" id="GO:0000124">
    <property type="term" value="C:SAGA complex"/>
    <property type="evidence" value="ECO:0007669"/>
    <property type="project" value="InterPro"/>
</dbReference>
<dbReference type="InterPro" id="IPR037804">
    <property type="entry name" value="SGF73"/>
</dbReference>
<organism evidence="2 3">
    <name type="scientific">Heracleum sosnowskyi</name>
    <dbReference type="NCBI Taxonomy" id="360622"/>
    <lineage>
        <taxon>Eukaryota</taxon>
        <taxon>Viridiplantae</taxon>
        <taxon>Streptophyta</taxon>
        <taxon>Embryophyta</taxon>
        <taxon>Tracheophyta</taxon>
        <taxon>Spermatophyta</taxon>
        <taxon>Magnoliopsida</taxon>
        <taxon>eudicotyledons</taxon>
        <taxon>Gunneridae</taxon>
        <taxon>Pentapetalae</taxon>
        <taxon>asterids</taxon>
        <taxon>campanulids</taxon>
        <taxon>Apiales</taxon>
        <taxon>Apiaceae</taxon>
        <taxon>Apioideae</taxon>
        <taxon>apioid superclade</taxon>
        <taxon>Tordylieae</taxon>
        <taxon>Tordyliinae</taxon>
        <taxon>Heracleum</taxon>
    </lineage>
</organism>
<comment type="caution">
    <text evidence="2">The sequence shown here is derived from an EMBL/GenBank/DDBJ whole genome shotgun (WGS) entry which is preliminary data.</text>
</comment>
<evidence type="ECO:0000313" key="2">
    <source>
        <dbReference type="EMBL" id="KAK1395140.1"/>
    </source>
</evidence>
<reference evidence="2" key="1">
    <citation type="submission" date="2023-02" db="EMBL/GenBank/DDBJ databases">
        <title>Genome of toxic invasive species Heracleum sosnowskyi carries increased number of genes despite the absence of recent whole-genome duplications.</title>
        <authorList>
            <person name="Schelkunov M."/>
            <person name="Shtratnikova V."/>
            <person name="Makarenko M."/>
            <person name="Klepikova A."/>
            <person name="Omelchenko D."/>
            <person name="Novikova G."/>
            <person name="Obukhova E."/>
            <person name="Bogdanov V."/>
            <person name="Penin A."/>
            <person name="Logacheva M."/>
        </authorList>
    </citation>
    <scope>NUCLEOTIDE SEQUENCE</scope>
    <source>
        <strain evidence="2">Hsosn_3</strain>
        <tissue evidence="2">Leaf</tissue>
    </source>
</reference>